<dbReference type="VEuPathDB" id="FungiDB:H310_12234"/>
<dbReference type="GeneID" id="20089284"/>
<sequence>MVDVASRNCQGGRGEHVLHRVQVAKKALRKHFCSEIQRPKHWAFSERSQDTPLVERNNLAYVSIVQRQHVGWRCAHRDFDSKRIVNDELTPAILRTQIEPWTRGGAIDVTDLVVFQRRLGRLTRQTRQTGPHTQSRMCCCTGGKQAGAGGHEGVMEDGHRSNPRVHIATGERGVQLPTCKVECFHAAVARNPHVLIVHGQGCSRSVKPCVDFDRALDLDSATVVGSGRVHQWKQNELGIIHKASSIGCQNRRRHGNAIVLCRRDLGCRLVQVAAPVKYRQVHCIVSERLGKSREAATDFRRWWGACGGSF</sequence>
<gene>
    <name evidence="1" type="ORF">H310_12234</name>
</gene>
<dbReference type="EMBL" id="KI913988">
    <property type="protein sequence ID" value="ETV93889.1"/>
    <property type="molecule type" value="Genomic_DNA"/>
</dbReference>
<dbReference type="AlphaFoldDB" id="A0A024TIV1"/>
<evidence type="ECO:0000313" key="1">
    <source>
        <dbReference type="EMBL" id="ETV93889.1"/>
    </source>
</evidence>
<organism evidence="1">
    <name type="scientific">Aphanomyces invadans</name>
    <dbReference type="NCBI Taxonomy" id="157072"/>
    <lineage>
        <taxon>Eukaryota</taxon>
        <taxon>Sar</taxon>
        <taxon>Stramenopiles</taxon>
        <taxon>Oomycota</taxon>
        <taxon>Saprolegniomycetes</taxon>
        <taxon>Saprolegniales</taxon>
        <taxon>Verrucalvaceae</taxon>
        <taxon>Aphanomyces</taxon>
    </lineage>
</organism>
<protein>
    <submittedName>
        <fullName evidence="1">Uncharacterized protein</fullName>
    </submittedName>
</protein>
<dbReference type="RefSeq" id="XP_008877449.1">
    <property type="nucleotide sequence ID" value="XM_008879227.1"/>
</dbReference>
<reference evidence="1" key="1">
    <citation type="submission" date="2013-12" db="EMBL/GenBank/DDBJ databases">
        <title>The Genome Sequence of Aphanomyces invadans NJM9701.</title>
        <authorList>
            <consortium name="The Broad Institute Genomics Platform"/>
            <person name="Russ C."/>
            <person name="Tyler B."/>
            <person name="van West P."/>
            <person name="Dieguez-Uribeondo J."/>
            <person name="Young S.K."/>
            <person name="Zeng Q."/>
            <person name="Gargeya S."/>
            <person name="Fitzgerald M."/>
            <person name="Abouelleil A."/>
            <person name="Alvarado L."/>
            <person name="Chapman S.B."/>
            <person name="Gainer-Dewar J."/>
            <person name="Goldberg J."/>
            <person name="Griggs A."/>
            <person name="Gujja S."/>
            <person name="Hansen M."/>
            <person name="Howarth C."/>
            <person name="Imamovic A."/>
            <person name="Ireland A."/>
            <person name="Larimer J."/>
            <person name="McCowan C."/>
            <person name="Murphy C."/>
            <person name="Pearson M."/>
            <person name="Poon T.W."/>
            <person name="Priest M."/>
            <person name="Roberts A."/>
            <person name="Saif S."/>
            <person name="Shea T."/>
            <person name="Sykes S."/>
            <person name="Wortman J."/>
            <person name="Nusbaum C."/>
            <person name="Birren B."/>
        </authorList>
    </citation>
    <scope>NUCLEOTIDE SEQUENCE [LARGE SCALE GENOMIC DNA]</scope>
    <source>
        <strain evidence="1">NJM9701</strain>
    </source>
</reference>
<proteinExistence type="predicted"/>
<accession>A0A024TIV1</accession>
<name>A0A024TIV1_9STRA</name>